<dbReference type="Pfam" id="PF04672">
    <property type="entry name" value="Methyltransf_19"/>
    <property type="match status" value="1"/>
</dbReference>
<protein>
    <submittedName>
        <fullName evidence="1">S-adenosyl methyltransferase</fullName>
    </submittedName>
</protein>
<sequence>MAPEPPPPATAAARIDTTRPHSARVWDHWLGGKDNYKVDRELGDQVERTFPHVVAMARAGRAFMHRAVAHLARDAGIRQFLDIGTGMPTAPNVHEVAQGIAPESRVVYADNDPAVLAHARALLTSTGPGSCAYLDADLREPGRVLSLAGRSLNLGEPVAVLLISVLHFIGDDEDAVSIVGRLMGRLAPGSHLAITHATDEIGGPAVTEAMEAWNRTVVTPLRPRGRAAFTELFFTRLGLELVEPGVVSPPHWRPGASAAPHQPDVPYWVGVARKP</sequence>
<evidence type="ECO:0000313" key="2">
    <source>
        <dbReference type="Proteomes" id="UP000242367"/>
    </source>
</evidence>
<dbReference type="Gene3D" id="3.40.50.150">
    <property type="entry name" value="Vaccinia Virus protein VP39"/>
    <property type="match status" value="1"/>
</dbReference>
<keyword evidence="2" id="KW-1185">Reference proteome</keyword>
<dbReference type="GO" id="GO:0008168">
    <property type="term" value="F:methyltransferase activity"/>
    <property type="evidence" value="ECO:0007669"/>
    <property type="project" value="UniProtKB-KW"/>
</dbReference>
<evidence type="ECO:0000313" key="1">
    <source>
        <dbReference type="EMBL" id="POM27411.1"/>
    </source>
</evidence>
<dbReference type="PIRSF" id="PIRSF017393">
    <property type="entry name" value="MTase_SAV2177"/>
    <property type="match status" value="1"/>
</dbReference>
<gene>
    <name evidence="1" type="ORF">BTM25_18250</name>
</gene>
<keyword evidence="1" id="KW-0808">Transferase</keyword>
<accession>A0A2P4UQT5</accession>
<dbReference type="InterPro" id="IPR029063">
    <property type="entry name" value="SAM-dependent_MTases_sf"/>
</dbReference>
<dbReference type="GO" id="GO:0032259">
    <property type="term" value="P:methylation"/>
    <property type="evidence" value="ECO:0007669"/>
    <property type="project" value="UniProtKB-KW"/>
</dbReference>
<dbReference type="InterPro" id="IPR006764">
    <property type="entry name" value="SAM_dep_MeTrfase_SAV2177_type"/>
</dbReference>
<dbReference type="RefSeq" id="WP_235828307.1">
    <property type="nucleotide sequence ID" value="NZ_MTBP01000001.1"/>
</dbReference>
<dbReference type="Proteomes" id="UP000242367">
    <property type="component" value="Unassembled WGS sequence"/>
</dbReference>
<comment type="caution">
    <text evidence="1">The sequence shown here is derived from an EMBL/GenBank/DDBJ whole genome shotgun (WGS) entry which is preliminary data.</text>
</comment>
<reference evidence="1 2" key="1">
    <citation type="journal article" date="2017" name="Chemistry">
        <title>Isolation, Biosynthesis and Chemical Modifications of Rubterolones A-F: Rare Tropolone Alkaloids from Actinomadura sp. 5-2.</title>
        <authorList>
            <person name="Guo H."/>
            <person name="Benndorf R."/>
            <person name="Leichnitz D."/>
            <person name="Klassen J.L."/>
            <person name="Vollmers J."/>
            <person name="Gorls H."/>
            <person name="Steinacker M."/>
            <person name="Weigel C."/>
            <person name="Dahse H.M."/>
            <person name="Kaster A.K."/>
            <person name="de Beer Z.W."/>
            <person name="Poulsen M."/>
            <person name="Beemelmanns C."/>
        </authorList>
    </citation>
    <scope>NUCLEOTIDE SEQUENCE [LARGE SCALE GENOMIC DNA]</scope>
    <source>
        <strain evidence="1 2">5-2</strain>
    </source>
</reference>
<keyword evidence="1" id="KW-0489">Methyltransferase</keyword>
<dbReference type="EMBL" id="MTBP01000001">
    <property type="protein sequence ID" value="POM27411.1"/>
    <property type="molecule type" value="Genomic_DNA"/>
</dbReference>
<dbReference type="AlphaFoldDB" id="A0A2P4UQT5"/>
<proteinExistence type="predicted"/>
<dbReference type="SUPFAM" id="SSF53335">
    <property type="entry name" value="S-adenosyl-L-methionine-dependent methyltransferases"/>
    <property type="match status" value="1"/>
</dbReference>
<name>A0A2P4UQT5_9ACTN</name>
<organism evidence="1 2">
    <name type="scientific">Actinomadura rubteroloni</name>
    <dbReference type="NCBI Taxonomy" id="1926885"/>
    <lineage>
        <taxon>Bacteria</taxon>
        <taxon>Bacillati</taxon>
        <taxon>Actinomycetota</taxon>
        <taxon>Actinomycetes</taxon>
        <taxon>Streptosporangiales</taxon>
        <taxon>Thermomonosporaceae</taxon>
        <taxon>Actinomadura</taxon>
    </lineage>
</organism>